<dbReference type="AlphaFoldDB" id="B3N7V1"/>
<keyword evidence="2" id="KW-0472">Membrane</keyword>
<feature type="domain" description="E3 ubiquitin-protein ligase APD1-4 middle" evidence="4">
    <location>
        <begin position="409"/>
        <end position="519"/>
    </location>
</feature>
<dbReference type="KEGG" id="der:6542251"/>
<dbReference type="Pfam" id="PF16041">
    <property type="entry name" value="APD1-4_M"/>
    <property type="match status" value="1"/>
</dbReference>
<dbReference type="InterPro" id="IPR032010">
    <property type="entry name" value="APD1-4_M"/>
</dbReference>
<feature type="compositionally biased region" description="Polar residues" evidence="1">
    <location>
        <begin position="261"/>
        <end position="281"/>
    </location>
</feature>
<evidence type="ECO:0000256" key="2">
    <source>
        <dbReference type="SAM" id="Phobius"/>
    </source>
</evidence>
<accession>B3N7V1</accession>
<feature type="domain" description="E3 ubiquitin-protein ligase APD1-4 N-terminal" evidence="3">
    <location>
        <begin position="81"/>
        <end position="148"/>
    </location>
</feature>
<evidence type="ECO:0000259" key="4">
    <source>
        <dbReference type="Pfam" id="PF16041"/>
    </source>
</evidence>
<gene>
    <name evidence="5" type="primary">Dere\GG24046</name>
    <name evidence="5" type="synonym">dere_GLEANR_8811</name>
    <name evidence="5" type="synonym">GG24046</name>
    <name evidence="5" type="ORF">Dere_GG24046</name>
</gene>
<reference evidence="5 6" key="2">
    <citation type="journal article" date="2008" name="Bioinformatics">
        <title>Assembly reconciliation.</title>
        <authorList>
            <person name="Zimin A.V."/>
            <person name="Smith D.R."/>
            <person name="Sutton G."/>
            <person name="Yorke J.A."/>
        </authorList>
    </citation>
    <scope>NUCLEOTIDE SEQUENCE [LARGE SCALE GENOMIC DNA]</scope>
    <source>
        <strain evidence="5 6">TSC#14021-0224.01</strain>
    </source>
</reference>
<dbReference type="EMBL" id="CH954177">
    <property type="protein sequence ID" value="EDV58312.2"/>
    <property type="molecule type" value="Genomic_DNA"/>
</dbReference>
<feature type="compositionally biased region" description="Basic residues" evidence="1">
    <location>
        <begin position="312"/>
        <end position="325"/>
    </location>
</feature>
<sequence>MQPITEYHFEETRKMHGVKRVLVFCLMIVILPAILIIMPLHLRKTVFADVIYPMAESDIIEIRAGISSIFCSKHTLRMSSNFNAFQLRNKPEIATNRKHIRLKKSMTLPDDTLEYWGFFLLKGAKVRVKFCSRYDGSRILIIHGHRELNLCGLTDHNKNKLGANYAKGHEQVQVFFEDNVEITEEKGNQDVLMEHENHGGEDLTEDVSQPQLNMPVKQNNSIQPKLIRKKLKKGTIHHGEHDPYAITDLQGSHHTEHILNHHQSSNSPAHQRDQSSNITNKEASRNHIPYEDFADQNSSKTHHSGESPPHRERLKRHNRGSHRNQKRQDLYDTLYKRSKRENVYDRKTIHGGNAINFTETDESNSVSSFETGLFQCFNGMILLQEFFRPKNECSNPHIMDTSPNKSSMVVHNVIEDGYYYYIFYSDNDHVQNEIHAIFDIYKPTYQYSNMSESQSCLNTTNCTFNISFLSDEIVVVEVPTRDGIEHEEDDITNLVSTCHPRSEIYAIFPITVLVLILCCSFL</sequence>
<dbReference type="InterPro" id="IPR032008">
    <property type="entry name" value="APD1-4_N"/>
</dbReference>
<keyword evidence="6" id="KW-1185">Reference proteome</keyword>
<dbReference type="PANTHER" id="PTHR39077:SF2">
    <property type="entry name" value="E3 UBIQUITIN-PROTEIN LIGASE APD1-4 MIDDLE DOMAIN-CONTAINING PROTEIN"/>
    <property type="match status" value="1"/>
</dbReference>
<evidence type="ECO:0000256" key="1">
    <source>
        <dbReference type="SAM" id="MobiDB-lite"/>
    </source>
</evidence>
<evidence type="ECO:0000313" key="5">
    <source>
        <dbReference type="EMBL" id="EDV58312.2"/>
    </source>
</evidence>
<dbReference type="Proteomes" id="UP000008711">
    <property type="component" value="Unassembled WGS sequence"/>
</dbReference>
<dbReference type="PANTHER" id="PTHR39077">
    <property type="entry name" value="DUF4793 DOMAIN-CONTAINING PROTEIN"/>
    <property type="match status" value="1"/>
</dbReference>
<evidence type="ECO:0000259" key="3">
    <source>
        <dbReference type="Pfam" id="PF16040"/>
    </source>
</evidence>
<feature type="transmembrane region" description="Helical" evidence="2">
    <location>
        <begin position="21"/>
        <end position="42"/>
    </location>
</feature>
<dbReference type="HOGENOM" id="CLU_567747_0_0_1"/>
<reference evidence="5 6" key="1">
    <citation type="journal article" date="2007" name="Nature">
        <title>Evolution of genes and genomes on the Drosophila phylogeny.</title>
        <authorList>
            <consortium name="Drosophila 12 Genomes Consortium"/>
            <person name="Clark A.G."/>
            <person name="Eisen M.B."/>
            <person name="Smith D.R."/>
            <person name="Bergman C.M."/>
            <person name="Oliver B."/>
            <person name="Markow T.A."/>
            <person name="Kaufman T.C."/>
            <person name="Kellis M."/>
            <person name="Gelbart W."/>
            <person name="Iyer V.N."/>
            <person name="Pollard D.A."/>
            <person name="Sackton T.B."/>
            <person name="Larracuente A.M."/>
            <person name="Singh N.D."/>
            <person name="Abad J.P."/>
            <person name="Abt D.N."/>
            <person name="Adryan B."/>
            <person name="Aguade M."/>
            <person name="Akashi H."/>
            <person name="Anderson W.W."/>
            <person name="Aquadro C.F."/>
            <person name="Ardell D.H."/>
            <person name="Arguello R."/>
            <person name="Artieri C.G."/>
            <person name="Barbash D.A."/>
            <person name="Barker D."/>
            <person name="Barsanti P."/>
            <person name="Batterham P."/>
            <person name="Batzoglou S."/>
            <person name="Begun D."/>
            <person name="Bhutkar A."/>
            <person name="Blanco E."/>
            <person name="Bosak S.A."/>
            <person name="Bradley R.K."/>
            <person name="Brand A.D."/>
            <person name="Brent M.R."/>
            <person name="Brooks A.N."/>
            <person name="Brown R.H."/>
            <person name="Butlin R.K."/>
            <person name="Caggese C."/>
            <person name="Calvi B.R."/>
            <person name="Bernardo de Carvalho A."/>
            <person name="Caspi A."/>
            <person name="Castrezana S."/>
            <person name="Celniker S.E."/>
            <person name="Chang J.L."/>
            <person name="Chapple C."/>
            <person name="Chatterji S."/>
            <person name="Chinwalla A."/>
            <person name="Civetta A."/>
            <person name="Clifton S.W."/>
            <person name="Comeron J.M."/>
            <person name="Costello J.C."/>
            <person name="Coyne J.A."/>
            <person name="Daub J."/>
            <person name="David R.G."/>
            <person name="Delcher A.L."/>
            <person name="Delehaunty K."/>
            <person name="Do C.B."/>
            <person name="Ebling H."/>
            <person name="Edwards K."/>
            <person name="Eickbush T."/>
            <person name="Evans J.D."/>
            <person name="Filipski A."/>
            <person name="Findeiss S."/>
            <person name="Freyhult E."/>
            <person name="Fulton L."/>
            <person name="Fulton R."/>
            <person name="Garcia A.C."/>
            <person name="Gardiner A."/>
            <person name="Garfield D.A."/>
            <person name="Garvin B.E."/>
            <person name="Gibson G."/>
            <person name="Gilbert D."/>
            <person name="Gnerre S."/>
            <person name="Godfrey J."/>
            <person name="Good R."/>
            <person name="Gotea V."/>
            <person name="Gravely B."/>
            <person name="Greenberg A.J."/>
            <person name="Griffiths-Jones S."/>
            <person name="Gross S."/>
            <person name="Guigo R."/>
            <person name="Gustafson E.A."/>
            <person name="Haerty W."/>
            <person name="Hahn M.W."/>
            <person name="Halligan D.L."/>
            <person name="Halpern A.L."/>
            <person name="Halter G.M."/>
            <person name="Han M.V."/>
            <person name="Heger A."/>
            <person name="Hillier L."/>
            <person name="Hinrichs A.S."/>
            <person name="Holmes I."/>
            <person name="Hoskins R.A."/>
            <person name="Hubisz M.J."/>
            <person name="Hultmark D."/>
            <person name="Huntley M.A."/>
            <person name="Jaffe D.B."/>
            <person name="Jagadeeshan S."/>
            <person name="Jeck W.R."/>
            <person name="Johnson J."/>
            <person name="Jones C.D."/>
            <person name="Jordan W.C."/>
            <person name="Karpen G.H."/>
            <person name="Kataoka E."/>
            <person name="Keightley P.D."/>
            <person name="Kheradpour P."/>
            <person name="Kirkness E.F."/>
            <person name="Koerich L.B."/>
            <person name="Kristiansen K."/>
            <person name="Kudrna D."/>
            <person name="Kulathinal R.J."/>
            <person name="Kumar S."/>
            <person name="Kwok R."/>
            <person name="Lander E."/>
            <person name="Langley C.H."/>
            <person name="Lapoint R."/>
            <person name="Lazzaro B.P."/>
            <person name="Lee S.J."/>
            <person name="Levesque L."/>
            <person name="Li R."/>
            <person name="Lin C.F."/>
            <person name="Lin M.F."/>
            <person name="Lindblad-Toh K."/>
            <person name="Llopart A."/>
            <person name="Long M."/>
            <person name="Low L."/>
            <person name="Lozovsky E."/>
            <person name="Lu J."/>
            <person name="Luo M."/>
            <person name="Machado C.A."/>
            <person name="Makalowski W."/>
            <person name="Marzo M."/>
            <person name="Matsuda M."/>
            <person name="Matzkin L."/>
            <person name="McAllister B."/>
            <person name="McBride C.S."/>
            <person name="McKernan B."/>
            <person name="McKernan K."/>
            <person name="Mendez-Lago M."/>
            <person name="Minx P."/>
            <person name="Mollenhauer M.U."/>
            <person name="Montooth K."/>
            <person name="Mount S.M."/>
            <person name="Mu X."/>
            <person name="Myers E."/>
            <person name="Negre B."/>
            <person name="Newfeld S."/>
            <person name="Nielsen R."/>
            <person name="Noor M.A."/>
            <person name="O'Grady P."/>
            <person name="Pachter L."/>
            <person name="Papaceit M."/>
            <person name="Parisi M.J."/>
            <person name="Parisi M."/>
            <person name="Parts L."/>
            <person name="Pedersen J.S."/>
            <person name="Pesole G."/>
            <person name="Phillippy A.M."/>
            <person name="Ponting C.P."/>
            <person name="Pop M."/>
            <person name="Porcelli D."/>
            <person name="Powell J.R."/>
            <person name="Prohaska S."/>
            <person name="Pruitt K."/>
            <person name="Puig M."/>
            <person name="Quesneville H."/>
            <person name="Ram K.R."/>
            <person name="Rand D."/>
            <person name="Rasmussen M.D."/>
            <person name="Reed L.K."/>
            <person name="Reenan R."/>
            <person name="Reily A."/>
            <person name="Remington K.A."/>
            <person name="Rieger T.T."/>
            <person name="Ritchie M.G."/>
            <person name="Robin C."/>
            <person name="Rogers Y.H."/>
            <person name="Rohde C."/>
            <person name="Rozas J."/>
            <person name="Rubenfield M.J."/>
            <person name="Ruiz A."/>
            <person name="Russo S."/>
            <person name="Salzberg S.L."/>
            <person name="Sanchez-Gracia A."/>
            <person name="Saranga D.J."/>
            <person name="Sato H."/>
            <person name="Schaeffer S.W."/>
            <person name="Schatz M.C."/>
            <person name="Schlenke T."/>
            <person name="Schwartz R."/>
            <person name="Segarra C."/>
            <person name="Singh R.S."/>
            <person name="Sirot L."/>
            <person name="Sirota M."/>
            <person name="Sisneros N.B."/>
            <person name="Smith C.D."/>
            <person name="Smith T.F."/>
            <person name="Spieth J."/>
            <person name="Stage D.E."/>
            <person name="Stark A."/>
            <person name="Stephan W."/>
            <person name="Strausberg R.L."/>
            <person name="Strempel S."/>
            <person name="Sturgill D."/>
            <person name="Sutton G."/>
            <person name="Sutton G.G."/>
            <person name="Tao W."/>
            <person name="Teichmann S."/>
            <person name="Tobari Y.N."/>
            <person name="Tomimura Y."/>
            <person name="Tsolas J.M."/>
            <person name="Valente V.L."/>
            <person name="Venter E."/>
            <person name="Venter J.C."/>
            <person name="Vicario S."/>
            <person name="Vieira F.G."/>
            <person name="Vilella A.J."/>
            <person name="Villasante A."/>
            <person name="Walenz B."/>
            <person name="Wang J."/>
            <person name="Wasserman M."/>
            <person name="Watts T."/>
            <person name="Wilson D."/>
            <person name="Wilson R.K."/>
            <person name="Wing R.A."/>
            <person name="Wolfner M.F."/>
            <person name="Wong A."/>
            <person name="Wong G.K."/>
            <person name="Wu C.I."/>
            <person name="Wu G."/>
            <person name="Yamamoto D."/>
            <person name="Yang H.P."/>
            <person name="Yang S.P."/>
            <person name="Yorke J.A."/>
            <person name="Yoshida K."/>
            <person name="Zdobnov E."/>
            <person name="Zhang P."/>
            <person name="Zhang Y."/>
            <person name="Zimin A.V."/>
            <person name="Baldwin J."/>
            <person name="Abdouelleil A."/>
            <person name="Abdulkadir J."/>
            <person name="Abebe A."/>
            <person name="Abera B."/>
            <person name="Abreu J."/>
            <person name="Acer S.C."/>
            <person name="Aftuck L."/>
            <person name="Alexander A."/>
            <person name="An P."/>
            <person name="Anderson E."/>
            <person name="Anderson S."/>
            <person name="Arachi H."/>
            <person name="Azer M."/>
            <person name="Bachantsang P."/>
            <person name="Barry A."/>
            <person name="Bayul T."/>
            <person name="Berlin A."/>
            <person name="Bessette D."/>
            <person name="Bloom T."/>
            <person name="Blye J."/>
            <person name="Boguslavskiy L."/>
            <person name="Bonnet C."/>
            <person name="Boukhgalter B."/>
            <person name="Bourzgui I."/>
            <person name="Brown A."/>
            <person name="Cahill P."/>
            <person name="Channer S."/>
            <person name="Cheshatsang Y."/>
            <person name="Chuda L."/>
            <person name="Citroen M."/>
            <person name="Collymore A."/>
            <person name="Cooke P."/>
            <person name="Costello M."/>
            <person name="D'Aco K."/>
            <person name="Daza R."/>
            <person name="De Haan G."/>
            <person name="DeGray S."/>
            <person name="DeMaso C."/>
            <person name="Dhargay N."/>
            <person name="Dooley K."/>
            <person name="Dooley E."/>
            <person name="Doricent M."/>
            <person name="Dorje P."/>
            <person name="Dorjee K."/>
            <person name="Dupes A."/>
            <person name="Elong R."/>
            <person name="Falk J."/>
            <person name="Farina A."/>
            <person name="Faro S."/>
            <person name="Ferguson D."/>
            <person name="Fisher S."/>
            <person name="Foley C.D."/>
            <person name="Franke A."/>
            <person name="Friedrich D."/>
            <person name="Gadbois L."/>
            <person name="Gearin G."/>
            <person name="Gearin C.R."/>
            <person name="Giannoukos G."/>
            <person name="Goode T."/>
            <person name="Graham J."/>
            <person name="Grandbois E."/>
            <person name="Grewal S."/>
            <person name="Gyaltsen K."/>
            <person name="Hafez N."/>
            <person name="Hagos B."/>
            <person name="Hall J."/>
            <person name="Henson C."/>
            <person name="Hollinger A."/>
            <person name="Honan T."/>
            <person name="Huard M.D."/>
            <person name="Hughes L."/>
            <person name="Hurhula B."/>
            <person name="Husby M.E."/>
            <person name="Kamat A."/>
            <person name="Kanga B."/>
            <person name="Kashin S."/>
            <person name="Khazanovich D."/>
            <person name="Kisner P."/>
            <person name="Lance K."/>
            <person name="Lara M."/>
            <person name="Lee W."/>
            <person name="Lennon N."/>
            <person name="Letendre F."/>
            <person name="LeVine R."/>
            <person name="Lipovsky A."/>
            <person name="Liu X."/>
            <person name="Liu J."/>
            <person name="Liu S."/>
            <person name="Lokyitsang T."/>
            <person name="Lokyitsang Y."/>
            <person name="Lubonja R."/>
            <person name="Lui A."/>
            <person name="MacDonald P."/>
            <person name="Magnisalis V."/>
            <person name="Maru K."/>
            <person name="Matthews C."/>
            <person name="McCusker W."/>
            <person name="McDonough S."/>
            <person name="Mehta T."/>
            <person name="Meldrim J."/>
            <person name="Meneus L."/>
            <person name="Mihai O."/>
            <person name="Mihalev A."/>
            <person name="Mihova T."/>
            <person name="Mittelman R."/>
            <person name="Mlenga V."/>
            <person name="Montmayeur A."/>
            <person name="Mulrain L."/>
            <person name="Navidi A."/>
            <person name="Naylor J."/>
            <person name="Negash T."/>
            <person name="Nguyen T."/>
            <person name="Nguyen N."/>
            <person name="Nicol R."/>
            <person name="Norbu C."/>
            <person name="Norbu N."/>
            <person name="Novod N."/>
            <person name="O'Neill B."/>
            <person name="Osman S."/>
            <person name="Markiewicz E."/>
            <person name="Oyono O.L."/>
            <person name="Patti C."/>
            <person name="Phunkhang P."/>
            <person name="Pierre F."/>
            <person name="Priest M."/>
            <person name="Raghuraman S."/>
            <person name="Rege F."/>
            <person name="Reyes R."/>
            <person name="Rise C."/>
            <person name="Rogov P."/>
            <person name="Ross K."/>
            <person name="Ryan E."/>
            <person name="Settipalli S."/>
            <person name="Shea T."/>
            <person name="Sherpa N."/>
            <person name="Shi L."/>
            <person name="Shih D."/>
            <person name="Sparrow T."/>
            <person name="Spaulding J."/>
            <person name="Stalker J."/>
            <person name="Stange-Thomann N."/>
            <person name="Stavropoulos S."/>
            <person name="Stone C."/>
            <person name="Strader C."/>
            <person name="Tesfaye S."/>
            <person name="Thomson T."/>
            <person name="Thoulutsang Y."/>
            <person name="Thoulutsang D."/>
            <person name="Topham K."/>
            <person name="Topping I."/>
            <person name="Tsamla T."/>
            <person name="Vassiliev H."/>
            <person name="Vo A."/>
            <person name="Wangchuk T."/>
            <person name="Wangdi T."/>
            <person name="Weiand M."/>
            <person name="Wilkinson J."/>
            <person name="Wilson A."/>
            <person name="Yadav S."/>
            <person name="Young G."/>
            <person name="Yu Q."/>
            <person name="Zembek L."/>
            <person name="Zhong D."/>
            <person name="Zimmer A."/>
            <person name="Zwirko Z."/>
            <person name="Jaffe D.B."/>
            <person name="Alvarez P."/>
            <person name="Brockman W."/>
            <person name="Butler J."/>
            <person name="Chin C."/>
            <person name="Gnerre S."/>
            <person name="Grabherr M."/>
            <person name="Kleber M."/>
            <person name="Mauceli E."/>
            <person name="MacCallum I."/>
        </authorList>
    </citation>
    <scope>NUCLEOTIDE SEQUENCE [LARGE SCALE GENOMIC DNA]</scope>
    <source>
        <strain evidence="5 6">TSC#14021-0224.01</strain>
    </source>
</reference>
<keyword evidence="2" id="KW-0812">Transmembrane</keyword>
<proteinExistence type="predicted"/>
<dbReference type="Pfam" id="PF16040">
    <property type="entry name" value="APD1-4_N"/>
    <property type="match status" value="1"/>
</dbReference>
<feature type="region of interest" description="Disordered" evidence="1">
    <location>
        <begin position="260"/>
        <end position="335"/>
    </location>
</feature>
<keyword evidence="2" id="KW-1133">Transmembrane helix</keyword>
<dbReference type="OrthoDB" id="6435218at2759"/>
<evidence type="ECO:0000313" key="6">
    <source>
        <dbReference type="Proteomes" id="UP000008711"/>
    </source>
</evidence>
<organism evidence="5 6">
    <name type="scientific">Drosophila erecta</name>
    <name type="common">Fruit fly</name>
    <dbReference type="NCBI Taxonomy" id="7220"/>
    <lineage>
        <taxon>Eukaryota</taxon>
        <taxon>Metazoa</taxon>
        <taxon>Ecdysozoa</taxon>
        <taxon>Arthropoda</taxon>
        <taxon>Hexapoda</taxon>
        <taxon>Insecta</taxon>
        <taxon>Pterygota</taxon>
        <taxon>Neoptera</taxon>
        <taxon>Endopterygota</taxon>
        <taxon>Diptera</taxon>
        <taxon>Brachycera</taxon>
        <taxon>Muscomorpha</taxon>
        <taxon>Ephydroidea</taxon>
        <taxon>Drosophilidae</taxon>
        <taxon>Drosophila</taxon>
        <taxon>Sophophora</taxon>
    </lineage>
</organism>
<protein>
    <submittedName>
        <fullName evidence="5">Uncharacterized protein, isoform A</fullName>
    </submittedName>
</protein>
<name>B3N7V1_DROER</name>